<evidence type="ECO:0000313" key="2">
    <source>
        <dbReference type="EMBL" id="BAF40320.1"/>
    </source>
</evidence>
<evidence type="ECO:0000313" key="3">
    <source>
        <dbReference type="Proteomes" id="UP000008702"/>
    </source>
</evidence>
<proteinExistence type="predicted"/>
<accession>A1A3N7</accession>
<dbReference type="Proteomes" id="UP000008702">
    <property type="component" value="Chromosome"/>
</dbReference>
<organism evidence="2 3">
    <name type="scientific">Bifidobacterium adolescentis (strain ATCC 15703 / DSM 20083 / NCTC 11814 / E194a)</name>
    <dbReference type="NCBI Taxonomy" id="367928"/>
    <lineage>
        <taxon>Bacteria</taxon>
        <taxon>Bacillati</taxon>
        <taxon>Actinomycetota</taxon>
        <taxon>Actinomycetes</taxon>
        <taxon>Bifidobacteriales</taxon>
        <taxon>Bifidobacteriaceae</taxon>
        <taxon>Bifidobacterium</taxon>
    </lineage>
</organism>
<dbReference type="HOGENOM" id="CLU_830713_0_0_11"/>
<protein>
    <submittedName>
        <fullName evidence="2">Uncharacterized protein</fullName>
    </submittedName>
</protein>
<reference evidence="2 3" key="1">
    <citation type="submission" date="2006-12" db="EMBL/GenBank/DDBJ databases">
        <title>Bifidobacterium adolescentis complete genome sequence.</title>
        <authorList>
            <person name="Suzuki T."/>
            <person name="Tsuda Y."/>
            <person name="Kanou N."/>
            <person name="Inoue T."/>
            <person name="Kumazaki K."/>
            <person name="Nagano S."/>
            <person name="Hirai S."/>
            <person name="Tanaka K."/>
            <person name="Watanabe K."/>
        </authorList>
    </citation>
    <scope>NUCLEOTIDE SEQUENCE [LARGE SCALE GENOMIC DNA]</scope>
    <source>
        <strain evidence="3">ATCC 15703 / DSM 20083 / NCTC 11814 / E194a</strain>
    </source>
</reference>
<feature type="region of interest" description="Disordered" evidence="1">
    <location>
        <begin position="34"/>
        <end position="58"/>
    </location>
</feature>
<name>A1A3N7_BIFAA</name>
<dbReference type="KEGG" id="bad:BAD_1539"/>
<dbReference type="EMBL" id="AP009256">
    <property type="protein sequence ID" value="BAF40320.1"/>
    <property type="molecule type" value="Genomic_DNA"/>
</dbReference>
<dbReference type="AlphaFoldDB" id="A1A3N7"/>
<evidence type="ECO:0000256" key="1">
    <source>
        <dbReference type="SAM" id="MobiDB-lite"/>
    </source>
</evidence>
<keyword evidence="3" id="KW-1185">Reference proteome</keyword>
<gene>
    <name evidence="2" type="ordered locus">BAD_1539</name>
</gene>
<sequence>MSHDLFFGPKSEVVRQKRREKTQKKTQEWRLFGNRDGRGRAGHGGGGVGSGKRATHPRNRKFRPDLYARFDAVDPLPCGFGGAERQTVAAVGEQVRLDAHARLLAGVDEHQRVLVRHAIVRNGMPDEHRRRLRIDMFLDRNRVERFRIGLAVAEQRIETAAVGERAGRDHRVGEHQTVRAHRIRVVTMRRKHVVAGGSRKIGGKVAAGGKADHRDSVGIAMPFVGMRVDPPHRFGRFQQRDRKNGRLHGIAQHERVEAGCKELHGDWFGFAVGRHFVAAAGNHQHGRALAIRVDFAAVVKAVADERGRAAVDSGNFIFKITHDSMLSMACPKSC</sequence>
<dbReference type="STRING" id="367928.BAD_1539"/>